<sequence>MSRHDSHPVGSHGLVVEPETVEDLVARTWRDLTWDSVSIPEQGMDHAVAKLHGVSSSEGELADMIPETVVVRVPYTEAYRVQAPLESAVVAQLTKLRLAAARAEYEGFDATEDAATDNRIADTVRVPGTVRQSYVRGTFATDQPLMLTMQTEVRGGPLTAEVWETLGDEDRQWAASQLGGMLAGMRRLDPDLPPVRKVESWWKDGAATSELNSTPRSLPGKFALMKRRAPVFLEPNISGEEMEVVREIFAEVDALIRRPHQQRCLTHSDLYSTHMLWDPQGGIGVIDFSDMTVGDPALDYAHFSDISPELAGMVLEAAQRAGAPLQGEREELLHRAEIYKKWDNVFLLIDHFRTGMSPRISLL</sequence>
<dbReference type="KEGG" id="cuo:CUROG_09125"/>
<dbReference type="Proteomes" id="UP000326711">
    <property type="component" value="Chromosome"/>
</dbReference>
<name>A0A5J6ZCI5_9CORY</name>
<evidence type="ECO:0000313" key="3">
    <source>
        <dbReference type="Proteomes" id="UP000326711"/>
    </source>
</evidence>
<gene>
    <name evidence="2" type="ORF">CUROG_09125</name>
</gene>
<reference evidence="3" key="1">
    <citation type="submission" date="2019-10" db="EMBL/GenBank/DDBJ databases">
        <title>Complete genome sequence of Corynebacterium urogenitalis DSM 108747, isolated from the genital tract of a cow.</title>
        <authorList>
            <person name="Ruckert C."/>
            <person name="Ballas P."/>
            <person name="Wagener K."/>
            <person name="Drillich M."/>
            <person name="Kaempfer P."/>
            <person name="Busse H.-J."/>
            <person name="Ehling-Schulz M."/>
        </authorList>
    </citation>
    <scope>NUCLEOTIDE SEQUENCE [LARGE SCALE GENOMIC DNA]</scope>
    <source>
        <strain evidence="3">LMM 1652</strain>
    </source>
</reference>
<dbReference type="AlphaFoldDB" id="A0A5J6ZCI5"/>
<keyword evidence="3" id="KW-1185">Reference proteome</keyword>
<dbReference type="InterPro" id="IPR011009">
    <property type="entry name" value="Kinase-like_dom_sf"/>
</dbReference>
<dbReference type="EMBL" id="CP045032">
    <property type="protein sequence ID" value="QFQ03169.1"/>
    <property type="molecule type" value="Genomic_DNA"/>
</dbReference>
<organism evidence="2 3">
    <name type="scientific">Corynebacterium urogenitale</name>
    <dbReference type="NCBI Taxonomy" id="2487892"/>
    <lineage>
        <taxon>Bacteria</taxon>
        <taxon>Bacillati</taxon>
        <taxon>Actinomycetota</taxon>
        <taxon>Actinomycetes</taxon>
        <taxon>Mycobacteriales</taxon>
        <taxon>Corynebacteriaceae</taxon>
        <taxon>Corynebacterium</taxon>
    </lineage>
</organism>
<keyword evidence="2" id="KW-0808">Transferase</keyword>
<dbReference type="InterPro" id="IPR002575">
    <property type="entry name" value="Aminoglycoside_PTrfase"/>
</dbReference>
<accession>A0A5J6ZCI5</accession>
<dbReference type="Pfam" id="PF01636">
    <property type="entry name" value="APH"/>
    <property type="match status" value="1"/>
</dbReference>
<proteinExistence type="predicted"/>
<dbReference type="GO" id="GO:0016740">
    <property type="term" value="F:transferase activity"/>
    <property type="evidence" value="ECO:0007669"/>
    <property type="project" value="UniProtKB-KW"/>
</dbReference>
<dbReference type="SUPFAM" id="SSF56112">
    <property type="entry name" value="Protein kinase-like (PK-like)"/>
    <property type="match status" value="1"/>
</dbReference>
<dbReference type="PANTHER" id="PTHR21310">
    <property type="entry name" value="AMINOGLYCOSIDE PHOSPHOTRANSFERASE-RELATED-RELATED"/>
    <property type="match status" value="1"/>
</dbReference>
<dbReference type="PANTHER" id="PTHR21310:SF15">
    <property type="entry name" value="AMINOGLYCOSIDE PHOSPHOTRANSFERASE DOMAIN-CONTAINING PROTEIN"/>
    <property type="match status" value="1"/>
</dbReference>
<evidence type="ECO:0000259" key="1">
    <source>
        <dbReference type="Pfam" id="PF01636"/>
    </source>
</evidence>
<dbReference type="Gene3D" id="3.90.1200.10">
    <property type="match status" value="1"/>
</dbReference>
<dbReference type="InterPro" id="IPR051678">
    <property type="entry name" value="AGP_Transferase"/>
</dbReference>
<evidence type="ECO:0000313" key="2">
    <source>
        <dbReference type="EMBL" id="QFQ03169.1"/>
    </source>
</evidence>
<feature type="domain" description="Aminoglycoside phosphotransferase" evidence="1">
    <location>
        <begin position="100"/>
        <end position="323"/>
    </location>
</feature>
<dbReference type="RefSeq" id="WP_236640530.1">
    <property type="nucleotide sequence ID" value="NZ_CP045032.1"/>
</dbReference>
<protein>
    <submittedName>
        <fullName evidence="2">Phosphotransferase enzyme family protein</fullName>
    </submittedName>
</protein>